<evidence type="ECO:0000313" key="3">
    <source>
        <dbReference type="Proteomes" id="UP001165083"/>
    </source>
</evidence>
<comment type="caution">
    <text evidence="2">The sequence shown here is derived from an EMBL/GenBank/DDBJ whole genome shotgun (WGS) entry which is preliminary data.</text>
</comment>
<dbReference type="Gene3D" id="3.30.420.10">
    <property type="entry name" value="Ribonuclease H-like superfamily/Ribonuclease H"/>
    <property type="match status" value="1"/>
</dbReference>
<evidence type="ECO:0000259" key="1">
    <source>
        <dbReference type="PROSITE" id="PS50994"/>
    </source>
</evidence>
<evidence type="ECO:0000313" key="2">
    <source>
        <dbReference type="EMBL" id="GMF33712.1"/>
    </source>
</evidence>
<keyword evidence="3" id="KW-1185">Reference proteome</keyword>
<feature type="domain" description="Integrase catalytic" evidence="1">
    <location>
        <begin position="160"/>
        <end position="270"/>
    </location>
</feature>
<dbReference type="EMBL" id="BSXW01001107">
    <property type="protein sequence ID" value="GMF33712.1"/>
    <property type="molecule type" value="Genomic_DNA"/>
</dbReference>
<protein>
    <submittedName>
        <fullName evidence="2">Unnamed protein product</fullName>
    </submittedName>
</protein>
<sequence length="270" mass="31052">MKLSGSRYTIEHVNGEDNHWADMVSRWPVSEVVVKVKAVRTLSQPSPSILRPLQDESFEWPSRQAVRDAQERYRDSQPELTDQREGLIYVEGKLWIPIQVNELLTRVLIVAHCGIQAHRGIQVMLNQLQRSYAIENMRELVTQFVNRCLLFQAYIKGGKLIRRPWSETETALKRNEVLHMDYISMGDSYGATKYVLVLKDELTHFCELIAYDSPMSDVAVSAILDWYKRFGLPAKWVPDNGTHFKSLIMSELATRLHGVQSFVGLCIHHG</sequence>
<dbReference type="Gene3D" id="1.10.340.70">
    <property type="match status" value="1"/>
</dbReference>
<dbReference type="InterPro" id="IPR036397">
    <property type="entry name" value="RNaseH_sf"/>
</dbReference>
<organism evidence="2 3">
    <name type="scientific">Phytophthora lilii</name>
    <dbReference type="NCBI Taxonomy" id="2077276"/>
    <lineage>
        <taxon>Eukaryota</taxon>
        <taxon>Sar</taxon>
        <taxon>Stramenopiles</taxon>
        <taxon>Oomycota</taxon>
        <taxon>Peronosporomycetes</taxon>
        <taxon>Peronosporales</taxon>
        <taxon>Peronosporaceae</taxon>
        <taxon>Phytophthora</taxon>
    </lineage>
</organism>
<dbReference type="Pfam" id="PF17921">
    <property type="entry name" value="Integrase_H2C2"/>
    <property type="match status" value="1"/>
</dbReference>
<dbReference type="SUPFAM" id="SSF53098">
    <property type="entry name" value="Ribonuclease H-like"/>
    <property type="match status" value="1"/>
</dbReference>
<dbReference type="PANTHER" id="PTHR37984">
    <property type="entry name" value="PROTEIN CBG26694"/>
    <property type="match status" value="1"/>
</dbReference>
<dbReference type="GO" id="GO:0003676">
    <property type="term" value="F:nucleic acid binding"/>
    <property type="evidence" value="ECO:0007669"/>
    <property type="project" value="InterPro"/>
</dbReference>
<dbReference type="InterPro" id="IPR001584">
    <property type="entry name" value="Integrase_cat-core"/>
</dbReference>
<dbReference type="InterPro" id="IPR041588">
    <property type="entry name" value="Integrase_H2C2"/>
</dbReference>
<dbReference type="InterPro" id="IPR050951">
    <property type="entry name" value="Retrovirus_Pol_polyprotein"/>
</dbReference>
<proteinExistence type="predicted"/>
<dbReference type="GO" id="GO:0015074">
    <property type="term" value="P:DNA integration"/>
    <property type="evidence" value="ECO:0007669"/>
    <property type="project" value="InterPro"/>
</dbReference>
<dbReference type="PANTHER" id="PTHR37984:SF5">
    <property type="entry name" value="PROTEIN NYNRIN-LIKE"/>
    <property type="match status" value="1"/>
</dbReference>
<gene>
    <name evidence="2" type="ORF">Plil01_001437500</name>
</gene>
<dbReference type="InterPro" id="IPR012337">
    <property type="entry name" value="RNaseH-like_sf"/>
</dbReference>
<dbReference type="Proteomes" id="UP001165083">
    <property type="component" value="Unassembled WGS sequence"/>
</dbReference>
<dbReference type="Pfam" id="PF00665">
    <property type="entry name" value="rve"/>
    <property type="match status" value="1"/>
</dbReference>
<dbReference type="OrthoDB" id="123893at2759"/>
<dbReference type="PROSITE" id="PS50994">
    <property type="entry name" value="INTEGRASE"/>
    <property type="match status" value="1"/>
</dbReference>
<accession>A0A9W6X8Q6</accession>
<reference evidence="2" key="1">
    <citation type="submission" date="2023-04" db="EMBL/GenBank/DDBJ databases">
        <title>Phytophthora lilii NBRC 32176.</title>
        <authorList>
            <person name="Ichikawa N."/>
            <person name="Sato H."/>
            <person name="Tonouchi N."/>
        </authorList>
    </citation>
    <scope>NUCLEOTIDE SEQUENCE</scope>
    <source>
        <strain evidence="2">NBRC 32176</strain>
    </source>
</reference>
<name>A0A9W6X8Q6_9STRA</name>
<dbReference type="AlphaFoldDB" id="A0A9W6X8Q6"/>